<keyword evidence="1" id="KW-0472">Membrane</keyword>
<keyword evidence="1" id="KW-0812">Transmembrane</keyword>
<proteinExistence type="predicted"/>
<dbReference type="EMBL" id="BSYO01000040">
    <property type="protein sequence ID" value="GMH31703.1"/>
    <property type="molecule type" value="Genomic_DNA"/>
</dbReference>
<sequence>MAHHPSHRDRQKRSAAECFIRSPPRPTGLHLLSINPTTSIRALLLQRTNFGVARTGASNSKIIGKCSRTCMSKDTSLRRITAPRIRGKRRSIWPTDARAQVPKTLSLVRSFTPGFGLGYMLALVLKEVLLLYGLMLMLSYQYLEAVVNCTQCCCINVDVLYSELADAEDLIAARVWLLVLWANCVGVWVADGWRVAVPIWVAVGAATDAEMVQTPGLYWKAADVGFLAFSYSPPVRFAWI</sequence>
<feature type="transmembrane region" description="Helical" evidence="1">
    <location>
        <begin position="119"/>
        <end position="143"/>
    </location>
</feature>
<comment type="caution">
    <text evidence="2">The sequence shown here is derived from an EMBL/GenBank/DDBJ whole genome shotgun (WGS) entry which is preliminary data.</text>
</comment>
<dbReference type="AlphaFoldDB" id="A0AAD3TMI5"/>
<organism evidence="2 3">
    <name type="scientific">Nepenthes gracilis</name>
    <name type="common">Slender pitcher plant</name>
    <dbReference type="NCBI Taxonomy" id="150966"/>
    <lineage>
        <taxon>Eukaryota</taxon>
        <taxon>Viridiplantae</taxon>
        <taxon>Streptophyta</taxon>
        <taxon>Embryophyta</taxon>
        <taxon>Tracheophyta</taxon>
        <taxon>Spermatophyta</taxon>
        <taxon>Magnoliopsida</taxon>
        <taxon>eudicotyledons</taxon>
        <taxon>Gunneridae</taxon>
        <taxon>Pentapetalae</taxon>
        <taxon>Caryophyllales</taxon>
        <taxon>Nepenthaceae</taxon>
        <taxon>Nepenthes</taxon>
    </lineage>
</organism>
<evidence type="ECO:0000313" key="2">
    <source>
        <dbReference type="EMBL" id="GMH31703.1"/>
    </source>
</evidence>
<evidence type="ECO:0000313" key="3">
    <source>
        <dbReference type="Proteomes" id="UP001279734"/>
    </source>
</evidence>
<name>A0AAD3TMI5_NEPGR</name>
<dbReference type="Proteomes" id="UP001279734">
    <property type="component" value="Unassembled WGS sequence"/>
</dbReference>
<reference evidence="2" key="1">
    <citation type="submission" date="2023-05" db="EMBL/GenBank/DDBJ databases">
        <title>Nepenthes gracilis genome sequencing.</title>
        <authorList>
            <person name="Fukushima K."/>
        </authorList>
    </citation>
    <scope>NUCLEOTIDE SEQUENCE</scope>
    <source>
        <strain evidence="2">SING2019-196</strain>
    </source>
</reference>
<keyword evidence="1" id="KW-1133">Transmembrane helix</keyword>
<protein>
    <submittedName>
        <fullName evidence="2">Uncharacterized protein</fullName>
    </submittedName>
</protein>
<evidence type="ECO:0000256" key="1">
    <source>
        <dbReference type="SAM" id="Phobius"/>
    </source>
</evidence>
<gene>
    <name evidence="2" type="ORF">Nepgr_033547</name>
</gene>
<keyword evidence="3" id="KW-1185">Reference proteome</keyword>
<accession>A0AAD3TMI5</accession>